<evidence type="ECO:0000256" key="3">
    <source>
        <dbReference type="PROSITE-ProRule" id="PRU00409"/>
    </source>
</evidence>
<keyword evidence="3" id="KW-0067">ATP-binding</keyword>
<dbReference type="PANTHER" id="PTHR23132">
    <property type="entry name" value="D-ALANINE--D-ALANINE LIGASE"/>
    <property type="match status" value="1"/>
</dbReference>
<dbReference type="InterPro" id="IPR011095">
    <property type="entry name" value="Dala_Dala_lig_C"/>
</dbReference>
<dbReference type="Gene3D" id="3.30.1490.20">
    <property type="entry name" value="ATP-grasp fold, A domain"/>
    <property type="match status" value="1"/>
</dbReference>
<evidence type="ECO:0000259" key="4">
    <source>
        <dbReference type="PROSITE" id="PS50975"/>
    </source>
</evidence>
<proteinExistence type="inferred from homology"/>
<name>A0A1F6CRH5_HANXR</name>
<dbReference type="GO" id="GO:0046872">
    <property type="term" value="F:metal ion binding"/>
    <property type="evidence" value="ECO:0007669"/>
    <property type="project" value="InterPro"/>
</dbReference>
<dbReference type="InterPro" id="IPR013815">
    <property type="entry name" value="ATP_grasp_subdomain_1"/>
</dbReference>
<feature type="domain" description="ATP-grasp" evidence="4">
    <location>
        <begin position="120"/>
        <end position="323"/>
    </location>
</feature>
<dbReference type="PANTHER" id="PTHR23132:SF23">
    <property type="entry name" value="D-ALANINE--D-ALANINE LIGASE B"/>
    <property type="match status" value="1"/>
</dbReference>
<evidence type="ECO:0000313" key="6">
    <source>
        <dbReference type="Proteomes" id="UP000178606"/>
    </source>
</evidence>
<evidence type="ECO:0000313" key="5">
    <source>
        <dbReference type="EMBL" id="OGG51735.1"/>
    </source>
</evidence>
<dbReference type="EMBL" id="MFKF01000172">
    <property type="protein sequence ID" value="OGG51735.1"/>
    <property type="molecule type" value="Genomic_DNA"/>
</dbReference>
<sequence length="331" mass="35289">MRLSGTPVAVAFDAARDARYNPREIIQPADDIAPAAAAVAGALRRAGAETALVPVFAEIERTIGLLRALEPAVVFNLCESFRGLTRLEPNVAALLEMLGLAFTGSGPDALRLCLHKQRTKDVLSAHGVRVPRGGVVGSLPKMEFPMIVKPEQEDASTGLTFDSIVRDDAALVDRVAALHCEVGSPVLVEEYVEGREFNVAFVGDEILPVSEIDFAGLPAGAPAIVTHAGKWMEPSADYIGTVPVCPANVPARLHERLRALGRQCFDLTGVRGYGRVDVRLDARDRLYVLEVNPNPDLSAAAGLARAAAAAGWSHDELIVRIAETAMHRVGV</sequence>
<dbReference type="Proteomes" id="UP000178606">
    <property type="component" value="Unassembled WGS sequence"/>
</dbReference>
<keyword evidence="3" id="KW-0547">Nucleotide-binding</keyword>
<dbReference type="GO" id="GO:0005524">
    <property type="term" value="F:ATP binding"/>
    <property type="evidence" value="ECO:0007669"/>
    <property type="project" value="UniProtKB-UniRule"/>
</dbReference>
<dbReference type="InterPro" id="IPR011761">
    <property type="entry name" value="ATP-grasp"/>
</dbReference>
<accession>A0A1F6CRH5</accession>
<protein>
    <recommendedName>
        <fullName evidence="4">ATP-grasp domain-containing protein</fullName>
    </recommendedName>
</protein>
<organism evidence="5 6">
    <name type="scientific">Handelsmanbacteria sp. (strain RIFCSPLOWO2_12_FULL_64_10)</name>
    <dbReference type="NCBI Taxonomy" id="1817868"/>
    <lineage>
        <taxon>Bacteria</taxon>
        <taxon>Candidatus Handelsmaniibacteriota</taxon>
    </lineage>
</organism>
<gene>
    <name evidence="5" type="ORF">A3F84_07575</name>
</gene>
<keyword evidence="2" id="KW-0436">Ligase</keyword>
<comment type="similarity">
    <text evidence="1">Belongs to the D-alanine--D-alanine ligase family.</text>
</comment>
<comment type="caution">
    <text evidence="5">The sequence shown here is derived from an EMBL/GenBank/DDBJ whole genome shotgun (WGS) entry which is preliminary data.</text>
</comment>
<dbReference type="Gene3D" id="3.30.470.20">
    <property type="entry name" value="ATP-grasp fold, B domain"/>
    <property type="match status" value="1"/>
</dbReference>
<evidence type="ECO:0000256" key="2">
    <source>
        <dbReference type="ARBA" id="ARBA00022598"/>
    </source>
</evidence>
<dbReference type="GO" id="GO:0008716">
    <property type="term" value="F:D-alanine-D-alanine ligase activity"/>
    <property type="evidence" value="ECO:0007669"/>
    <property type="project" value="InterPro"/>
</dbReference>
<reference evidence="5 6" key="1">
    <citation type="journal article" date="2016" name="Nat. Commun.">
        <title>Thousands of microbial genomes shed light on interconnected biogeochemical processes in an aquifer system.</title>
        <authorList>
            <person name="Anantharaman K."/>
            <person name="Brown C.T."/>
            <person name="Hug L.A."/>
            <person name="Sharon I."/>
            <person name="Castelle C.J."/>
            <person name="Probst A.J."/>
            <person name="Thomas B.C."/>
            <person name="Singh A."/>
            <person name="Wilkins M.J."/>
            <person name="Karaoz U."/>
            <person name="Brodie E.L."/>
            <person name="Williams K.H."/>
            <person name="Hubbard S.S."/>
            <person name="Banfield J.F."/>
        </authorList>
    </citation>
    <scope>NUCLEOTIDE SEQUENCE [LARGE SCALE GENOMIC DNA]</scope>
    <source>
        <strain evidence="6">RIFCSPLOWO2_12_FULL_64_10</strain>
    </source>
</reference>
<evidence type="ECO:0000256" key="1">
    <source>
        <dbReference type="ARBA" id="ARBA00010871"/>
    </source>
</evidence>
<dbReference type="PROSITE" id="PS50975">
    <property type="entry name" value="ATP_GRASP"/>
    <property type="match status" value="1"/>
</dbReference>
<dbReference type="AlphaFoldDB" id="A0A1F6CRH5"/>
<dbReference type="Pfam" id="PF07478">
    <property type="entry name" value="Dala_Dala_lig_C"/>
    <property type="match status" value="1"/>
</dbReference>
<dbReference type="SUPFAM" id="SSF56059">
    <property type="entry name" value="Glutathione synthetase ATP-binding domain-like"/>
    <property type="match status" value="1"/>
</dbReference>